<dbReference type="Proteomes" id="UP000000600">
    <property type="component" value="Unassembled WGS sequence"/>
</dbReference>
<dbReference type="AlphaFoldDB" id="A0EHH5"/>
<gene>
    <name evidence="2" type="ORF">GSPATT00027090001</name>
</gene>
<organism evidence="2 3">
    <name type="scientific">Paramecium tetraurelia</name>
    <dbReference type="NCBI Taxonomy" id="5888"/>
    <lineage>
        <taxon>Eukaryota</taxon>
        <taxon>Sar</taxon>
        <taxon>Alveolata</taxon>
        <taxon>Ciliophora</taxon>
        <taxon>Intramacronucleata</taxon>
        <taxon>Oligohymenophorea</taxon>
        <taxon>Peniculida</taxon>
        <taxon>Parameciidae</taxon>
        <taxon>Paramecium</taxon>
    </lineage>
</organism>
<feature type="region of interest" description="Disordered" evidence="1">
    <location>
        <begin position="16"/>
        <end position="35"/>
    </location>
</feature>
<evidence type="ECO:0000256" key="1">
    <source>
        <dbReference type="SAM" id="MobiDB-lite"/>
    </source>
</evidence>
<dbReference type="HOGENOM" id="CLU_2817970_0_0_1"/>
<dbReference type="InParanoid" id="A0EHH5"/>
<name>A0EHH5_PARTE</name>
<dbReference type="RefSeq" id="XP_001462139.1">
    <property type="nucleotide sequence ID" value="XM_001462102.1"/>
</dbReference>
<dbReference type="KEGG" id="ptm:GSPATT00027090001"/>
<evidence type="ECO:0000313" key="3">
    <source>
        <dbReference type="Proteomes" id="UP000000600"/>
    </source>
</evidence>
<feature type="region of interest" description="Disordered" evidence="1">
    <location>
        <begin position="44"/>
        <end position="68"/>
    </location>
</feature>
<proteinExistence type="predicted"/>
<accession>A0EHH5</accession>
<protein>
    <submittedName>
        <fullName evidence="2">Uncharacterized protein</fullName>
    </submittedName>
</protein>
<keyword evidence="3" id="KW-1185">Reference proteome</keyword>
<dbReference type="GeneID" id="5047924"/>
<feature type="compositionally biased region" description="Basic and acidic residues" evidence="1">
    <location>
        <begin position="22"/>
        <end position="35"/>
    </location>
</feature>
<evidence type="ECO:0000313" key="2">
    <source>
        <dbReference type="EMBL" id="CAK94766.1"/>
    </source>
</evidence>
<dbReference type="EMBL" id="CT868679">
    <property type="protein sequence ID" value="CAK94766.1"/>
    <property type="molecule type" value="Genomic_DNA"/>
</dbReference>
<sequence>MSQVACFGNFFSPIPSLGPEGQWKEQREHDDIERIDDKTRGKRVRFKIEGAPPDPVEPSCSEEDVELN</sequence>
<reference evidence="2 3" key="1">
    <citation type="journal article" date="2006" name="Nature">
        <title>Global trends of whole-genome duplications revealed by the ciliate Paramecium tetraurelia.</title>
        <authorList>
            <consortium name="Genoscope"/>
            <person name="Aury J.-M."/>
            <person name="Jaillon O."/>
            <person name="Duret L."/>
            <person name="Noel B."/>
            <person name="Jubin C."/>
            <person name="Porcel B.M."/>
            <person name="Segurens B."/>
            <person name="Daubin V."/>
            <person name="Anthouard V."/>
            <person name="Aiach N."/>
            <person name="Arnaiz O."/>
            <person name="Billaut A."/>
            <person name="Beisson J."/>
            <person name="Blanc I."/>
            <person name="Bouhouche K."/>
            <person name="Camara F."/>
            <person name="Duharcourt S."/>
            <person name="Guigo R."/>
            <person name="Gogendeau D."/>
            <person name="Katinka M."/>
            <person name="Keller A.-M."/>
            <person name="Kissmehl R."/>
            <person name="Klotz C."/>
            <person name="Koll F."/>
            <person name="Le Moue A."/>
            <person name="Lepere C."/>
            <person name="Malinsky S."/>
            <person name="Nowacki M."/>
            <person name="Nowak J.K."/>
            <person name="Plattner H."/>
            <person name="Poulain J."/>
            <person name="Ruiz F."/>
            <person name="Serrano V."/>
            <person name="Zagulski M."/>
            <person name="Dessen P."/>
            <person name="Betermier M."/>
            <person name="Weissenbach J."/>
            <person name="Scarpelli C."/>
            <person name="Schachter V."/>
            <person name="Sperling L."/>
            <person name="Meyer E."/>
            <person name="Cohen J."/>
            <person name="Wincker P."/>
        </authorList>
    </citation>
    <scope>NUCLEOTIDE SEQUENCE [LARGE SCALE GENOMIC DNA]</scope>
    <source>
        <strain evidence="2 3">Stock d4-2</strain>
    </source>
</reference>